<dbReference type="InterPro" id="IPR049449">
    <property type="entry name" value="TesB_ACOT8-like_N"/>
</dbReference>
<proteinExistence type="predicted"/>
<dbReference type="OrthoDB" id="2532955at2759"/>
<dbReference type="InterPro" id="IPR052389">
    <property type="entry name" value="Sec_Metab_Biosynth-Assoc"/>
</dbReference>
<evidence type="ECO:0000313" key="3">
    <source>
        <dbReference type="Proteomes" id="UP000799118"/>
    </source>
</evidence>
<dbReference type="PANTHER" id="PTHR38110">
    <property type="entry name" value="CHROMOSOME 23, WHOLE GENOME SHOTGUN SEQUENCE"/>
    <property type="match status" value="1"/>
</dbReference>
<accession>A0A6A4IEI5</accession>
<gene>
    <name evidence="2" type="ORF">BT96DRAFT_932273</name>
</gene>
<evidence type="ECO:0000313" key="2">
    <source>
        <dbReference type="EMBL" id="KAE9408986.1"/>
    </source>
</evidence>
<feature type="domain" description="Acyl-CoA thioesterase-like N-terminal HotDog" evidence="1">
    <location>
        <begin position="26"/>
        <end position="108"/>
    </location>
</feature>
<dbReference type="Gene3D" id="2.40.160.210">
    <property type="entry name" value="Acyl-CoA thioesterase, double hotdog domain"/>
    <property type="match status" value="1"/>
</dbReference>
<dbReference type="Proteomes" id="UP000799118">
    <property type="component" value="Unassembled WGS sequence"/>
</dbReference>
<dbReference type="AlphaFoldDB" id="A0A6A4IEI5"/>
<dbReference type="InterPro" id="IPR029069">
    <property type="entry name" value="HotDog_dom_sf"/>
</dbReference>
<reference evidence="2" key="1">
    <citation type="journal article" date="2019" name="Environ. Microbiol.">
        <title>Fungal ecological strategies reflected in gene transcription - a case study of two litter decomposers.</title>
        <authorList>
            <person name="Barbi F."/>
            <person name="Kohler A."/>
            <person name="Barry K."/>
            <person name="Baskaran P."/>
            <person name="Daum C."/>
            <person name="Fauchery L."/>
            <person name="Ihrmark K."/>
            <person name="Kuo A."/>
            <person name="LaButti K."/>
            <person name="Lipzen A."/>
            <person name="Morin E."/>
            <person name="Grigoriev I.V."/>
            <person name="Henrissat B."/>
            <person name="Lindahl B."/>
            <person name="Martin F."/>
        </authorList>
    </citation>
    <scope>NUCLEOTIDE SEQUENCE</scope>
    <source>
        <strain evidence="2">JB14</strain>
    </source>
</reference>
<keyword evidence="3" id="KW-1185">Reference proteome</keyword>
<name>A0A6A4IEI5_9AGAR</name>
<dbReference type="InterPro" id="IPR042171">
    <property type="entry name" value="Acyl-CoA_hotdog"/>
</dbReference>
<dbReference type="Pfam" id="PF13622">
    <property type="entry name" value="4HBT_3"/>
    <property type="match status" value="1"/>
</dbReference>
<sequence length="306" mass="33604">MLFHEAIKVAPISSHNDVSIYAGEMDGEWCVDSVPNGGYVLAQIIEACVQQQSQCPHLDPIHVTAHFLNAASLSPFEVHIRCLKRGKRFTNLVAELLQDKIVKVISHLIFGVLESPLTEGCGSENAINLLPPSPYARRVPLHHHPAQAPTTGLDRRYKFHSSPRRATSSDTIGGGGVDYGLWCGFKDKDEAVTISSLPFFADISLNAPTSSSWFPTMTMNIEYKFTIPKTSKAHSNRTVGIFSSTNFINGRLGRHDMYTEIWTAPSDIRSGAEAVEGWRNEQVCLAVSTQMALTVPIAMNLAKGKL</sequence>
<dbReference type="SUPFAM" id="SSF54637">
    <property type="entry name" value="Thioesterase/thiol ester dehydrase-isomerase"/>
    <property type="match status" value="1"/>
</dbReference>
<organism evidence="2 3">
    <name type="scientific">Gymnopus androsaceus JB14</name>
    <dbReference type="NCBI Taxonomy" id="1447944"/>
    <lineage>
        <taxon>Eukaryota</taxon>
        <taxon>Fungi</taxon>
        <taxon>Dikarya</taxon>
        <taxon>Basidiomycota</taxon>
        <taxon>Agaricomycotina</taxon>
        <taxon>Agaricomycetes</taxon>
        <taxon>Agaricomycetidae</taxon>
        <taxon>Agaricales</taxon>
        <taxon>Marasmiineae</taxon>
        <taxon>Omphalotaceae</taxon>
        <taxon>Gymnopus</taxon>
    </lineage>
</organism>
<dbReference type="PANTHER" id="PTHR38110:SF1">
    <property type="entry name" value="THIOESTERASE DOMAIN-CONTAINING PROTEIN"/>
    <property type="match status" value="1"/>
</dbReference>
<protein>
    <recommendedName>
        <fullName evidence="1">Acyl-CoA thioesterase-like N-terminal HotDog domain-containing protein</fullName>
    </recommendedName>
</protein>
<evidence type="ECO:0000259" key="1">
    <source>
        <dbReference type="Pfam" id="PF13622"/>
    </source>
</evidence>
<dbReference type="EMBL" id="ML769389">
    <property type="protein sequence ID" value="KAE9408986.1"/>
    <property type="molecule type" value="Genomic_DNA"/>
</dbReference>